<dbReference type="GO" id="GO:0006370">
    <property type="term" value="P:7-methylguanosine mRNA capping"/>
    <property type="evidence" value="ECO:0007669"/>
    <property type="project" value="UniProtKB-UniRule"/>
</dbReference>
<dbReference type="EMBL" id="ML976776">
    <property type="protein sequence ID" value="KAF1964831.1"/>
    <property type="molecule type" value="Genomic_DNA"/>
</dbReference>
<comment type="subunit">
    <text evidence="8">Heterodimer. The mRNA-capping enzyme is composed of two separate chains alpha and beta, respectively a mRNA guanylyltransferase and an mRNA 5'-triphosphate monophosphatase.</text>
</comment>
<evidence type="ECO:0000313" key="11">
    <source>
        <dbReference type="EMBL" id="KAF1964831.1"/>
    </source>
</evidence>
<feature type="compositionally biased region" description="Pro residues" evidence="9">
    <location>
        <begin position="120"/>
        <end position="130"/>
    </location>
</feature>
<accession>A0A6A5UIT2</accession>
<dbReference type="AlphaFoldDB" id="A0A6A5UIT2"/>
<evidence type="ECO:0000256" key="7">
    <source>
        <dbReference type="ARBA" id="ARBA00047740"/>
    </source>
</evidence>
<evidence type="ECO:0000256" key="1">
    <source>
        <dbReference type="ARBA" id="ARBA00001946"/>
    </source>
</evidence>
<keyword evidence="5 8" id="KW-0378">Hydrolase</keyword>
<name>A0A6A5UIT2_9PLEO</name>
<keyword evidence="4 8" id="KW-0507">mRNA processing</keyword>
<dbReference type="InterPro" id="IPR037009">
    <property type="entry name" value="mRNA_triPase_Cet1_sf"/>
</dbReference>
<dbReference type="Pfam" id="PF02940">
    <property type="entry name" value="mRNA_triPase"/>
    <property type="match status" value="1"/>
</dbReference>
<evidence type="ECO:0000256" key="6">
    <source>
        <dbReference type="ARBA" id="ARBA00023242"/>
    </source>
</evidence>
<evidence type="ECO:0000256" key="2">
    <source>
        <dbReference type="ARBA" id="ARBA00004123"/>
    </source>
</evidence>
<dbReference type="InterPro" id="IPR004206">
    <property type="entry name" value="mRNA_triPase_Cet1"/>
</dbReference>
<feature type="compositionally biased region" description="Polar residues" evidence="9">
    <location>
        <begin position="19"/>
        <end position="38"/>
    </location>
</feature>
<dbReference type="GO" id="GO:0031533">
    <property type="term" value="C:mRNA capping enzyme complex"/>
    <property type="evidence" value="ECO:0007669"/>
    <property type="project" value="UniProtKB-UniRule"/>
</dbReference>
<dbReference type="SUPFAM" id="SSF55154">
    <property type="entry name" value="CYTH-like phosphatases"/>
    <property type="match status" value="1"/>
</dbReference>
<feature type="domain" description="mRNA triphosphatase Cet1-like" evidence="10">
    <location>
        <begin position="150"/>
        <end position="394"/>
    </location>
</feature>
<evidence type="ECO:0000256" key="3">
    <source>
        <dbReference type="ARBA" id="ARBA00006345"/>
    </source>
</evidence>
<evidence type="ECO:0000256" key="5">
    <source>
        <dbReference type="ARBA" id="ARBA00022801"/>
    </source>
</evidence>
<comment type="similarity">
    <text evidence="3 8">Belongs to the fungal TPase family.</text>
</comment>
<dbReference type="Gene3D" id="3.20.100.10">
    <property type="entry name" value="mRNA triphosphatase Cet1-like"/>
    <property type="match status" value="1"/>
</dbReference>
<keyword evidence="12" id="KW-1185">Reference proteome</keyword>
<comment type="function">
    <text evidence="8">First step of mRNA capping. Converts the 5'-triphosphate end of a nascent mRNA chain into a diphosphate end.</text>
</comment>
<dbReference type="InterPro" id="IPR040343">
    <property type="entry name" value="Cet1/Ctl1"/>
</dbReference>
<sequence>MDIAHLVNPVSETLPRRSPSGSHSNILAPSPALSSATLPATPRLSTSSASAMSRKRKRNDPRPIWAIREPELYAGKTLQEDINERQRQQPRKPQPQPQSRPPPSMSHPPPLPLSRNGHSQPPPSLAPPPTASAALAGLERPISYDARVYDEIQRHACEFIFRNVIGNEPVRQLLAEAPDTAVEVEARWGHIINRNTEDRLQGFHATECVIKSEVSRSTTRFESVMNVQQHQIMNKYLNKQASVAAPGNPHGRPPVGYKHTKVIDQLYELDDEAMSRLSPAAQNILKSTGKQERIRVSRDQKTGEVVAAIIKHKVNNLEISSPQTEWDYRIGVNIEVAFPGSVDGLVEISEKGRSVEAMKRYKDRMSYSYQNAFQIDLTQVTQDNQKIHELELELDSRVLLENGDRVRSGQSNDFEPMINGMINNLRVLSREITPPKRSM</sequence>
<feature type="compositionally biased region" description="Pro residues" evidence="9">
    <location>
        <begin position="92"/>
        <end position="112"/>
    </location>
</feature>
<dbReference type="PANTHER" id="PTHR28118">
    <property type="entry name" value="POLYNUCLEOTIDE 5'-TRIPHOSPHATASE-RELATED"/>
    <property type="match status" value="1"/>
</dbReference>
<reference evidence="11" key="1">
    <citation type="journal article" date="2020" name="Stud. Mycol.">
        <title>101 Dothideomycetes genomes: a test case for predicting lifestyles and emergence of pathogens.</title>
        <authorList>
            <person name="Haridas S."/>
            <person name="Albert R."/>
            <person name="Binder M."/>
            <person name="Bloem J."/>
            <person name="Labutti K."/>
            <person name="Salamov A."/>
            <person name="Andreopoulos B."/>
            <person name="Baker S."/>
            <person name="Barry K."/>
            <person name="Bills G."/>
            <person name="Bluhm B."/>
            <person name="Cannon C."/>
            <person name="Castanera R."/>
            <person name="Culley D."/>
            <person name="Daum C."/>
            <person name="Ezra D."/>
            <person name="Gonzalez J."/>
            <person name="Henrissat B."/>
            <person name="Kuo A."/>
            <person name="Liang C."/>
            <person name="Lipzen A."/>
            <person name="Lutzoni F."/>
            <person name="Magnuson J."/>
            <person name="Mondo S."/>
            <person name="Nolan M."/>
            <person name="Ohm R."/>
            <person name="Pangilinan J."/>
            <person name="Park H.-J."/>
            <person name="Ramirez L."/>
            <person name="Alfaro M."/>
            <person name="Sun H."/>
            <person name="Tritt A."/>
            <person name="Yoshinaga Y."/>
            <person name="Zwiers L.-H."/>
            <person name="Turgeon B."/>
            <person name="Goodwin S."/>
            <person name="Spatafora J."/>
            <person name="Crous P."/>
            <person name="Grigoriev I."/>
        </authorList>
    </citation>
    <scope>NUCLEOTIDE SEQUENCE</scope>
    <source>
        <strain evidence="11">CBS 107.79</strain>
    </source>
</reference>
<evidence type="ECO:0000256" key="9">
    <source>
        <dbReference type="SAM" id="MobiDB-lite"/>
    </source>
</evidence>
<dbReference type="OrthoDB" id="272147at2759"/>
<dbReference type="EC" id="3.6.1.74" evidence="8"/>
<protein>
    <recommendedName>
        <fullName evidence="8">mRNA-capping enzyme subunit beta</fullName>
        <ecNumber evidence="8">3.6.1.74</ecNumber>
    </recommendedName>
    <alternativeName>
        <fullName evidence="8">mRNA 5'-phosphatase</fullName>
    </alternativeName>
    <alternativeName>
        <fullName evidence="8">mRNA 5'-triphosphate monophosphatase</fullName>
    </alternativeName>
</protein>
<dbReference type="Proteomes" id="UP000800036">
    <property type="component" value="Unassembled WGS sequence"/>
</dbReference>
<dbReference type="PANTHER" id="PTHR28118:SF1">
    <property type="entry name" value="POLYNUCLEOTIDE 5'-TRIPHOSPHATASE CTL1-RELATED"/>
    <property type="match status" value="1"/>
</dbReference>
<dbReference type="InterPro" id="IPR033469">
    <property type="entry name" value="CYTH-like_dom_sf"/>
</dbReference>
<dbReference type="GO" id="GO:0140818">
    <property type="term" value="F:mRNA 5'-triphosphate monophosphatase activity"/>
    <property type="evidence" value="ECO:0007669"/>
    <property type="project" value="UniProtKB-EC"/>
</dbReference>
<dbReference type="CDD" id="cd07470">
    <property type="entry name" value="CYTH-like_mRNA_RTPase"/>
    <property type="match status" value="1"/>
</dbReference>
<dbReference type="GO" id="GO:0004651">
    <property type="term" value="F:polynucleotide 5'-phosphatase activity"/>
    <property type="evidence" value="ECO:0007669"/>
    <property type="project" value="UniProtKB-UniRule"/>
</dbReference>
<feature type="compositionally biased region" description="Low complexity" evidence="9">
    <location>
        <begin position="43"/>
        <end position="52"/>
    </location>
</feature>
<evidence type="ECO:0000313" key="12">
    <source>
        <dbReference type="Proteomes" id="UP000800036"/>
    </source>
</evidence>
<keyword evidence="8" id="KW-0506">mRNA capping</keyword>
<evidence type="ECO:0000256" key="4">
    <source>
        <dbReference type="ARBA" id="ARBA00022664"/>
    </source>
</evidence>
<gene>
    <name evidence="11" type="ORF">BU23DRAFT_561628</name>
</gene>
<comment type="catalytic activity">
    <reaction evidence="7">
        <text>a 5'-end triphospho-ribonucleoside in mRNA + H2O = a 5'-end diphospho-ribonucleoside in mRNA + phosphate + H(+)</text>
        <dbReference type="Rhea" id="RHEA:67004"/>
        <dbReference type="Rhea" id="RHEA-COMP:17164"/>
        <dbReference type="Rhea" id="RHEA-COMP:17165"/>
        <dbReference type="ChEBI" id="CHEBI:15377"/>
        <dbReference type="ChEBI" id="CHEBI:15378"/>
        <dbReference type="ChEBI" id="CHEBI:43474"/>
        <dbReference type="ChEBI" id="CHEBI:167616"/>
        <dbReference type="ChEBI" id="CHEBI:167618"/>
        <dbReference type="EC" id="3.6.1.74"/>
    </reaction>
    <physiologicalReaction direction="left-to-right" evidence="7">
        <dbReference type="Rhea" id="RHEA:67005"/>
    </physiologicalReaction>
</comment>
<comment type="subcellular location">
    <subcellularLocation>
        <location evidence="2 8">Nucleus</location>
    </subcellularLocation>
</comment>
<comment type="cofactor">
    <cofactor evidence="1 8">
        <name>Mg(2+)</name>
        <dbReference type="ChEBI" id="CHEBI:18420"/>
    </cofactor>
</comment>
<keyword evidence="6 8" id="KW-0539">Nucleus</keyword>
<feature type="region of interest" description="Disordered" evidence="9">
    <location>
        <begin position="83"/>
        <end position="132"/>
    </location>
</feature>
<evidence type="ECO:0000259" key="10">
    <source>
        <dbReference type="Pfam" id="PF02940"/>
    </source>
</evidence>
<evidence type="ECO:0000256" key="8">
    <source>
        <dbReference type="RuleBase" id="RU367053"/>
    </source>
</evidence>
<proteinExistence type="inferred from homology"/>
<feature type="region of interest" description="Disordered" evidence="9">
    <location>
        <begin position="1"/>
        <end position="71"/>
    </location>
</feature>
<organism evidence="11 12">
    <name type="scientific">Bimuria novae-zelandiae CBS 107.79</name>
    <dbReference type="NCBI Taxonomy" id="1447943"/>
    <lineage>
        <taxon>Eukaryota</taxon>
        <taxon>Fungi</taxon>
        <taxon>Dikarya</taxon>
        <taxon>Ascomycota</taxon>
        <taxon>Pezizomycotina</taxon>
        <taxon>Dothideomycetes</taxon>
        <taxon>Pleosporomycetidae</taxon>
        <taxon>Pleosporales</taxon>
        <taxon>Massarineae</taxon>
        <taxon>Didymosphaeriaceae</taxon>
        <taxon>Bimuria</taxon>
    </lineage>
</organism>